<protein>
    <recommendedName>
        <fullName evidence="4">Hemolymph juvenile hormone binding protein</fullName>
    </recommendedName>
</protein>
<dbReference type="EMBL" id="JACKWZ010000304">
    <property type="protein sequence ID" value="KAF9409659.1"/>
    <property type="molecule type" value="Genomic_DNA"/>
</dbReference>
<dbReference type="PANTHER" id="PTHR20993">
    <property type="entry name" value="GH07914P"/>
    <property type="match status" value="1"/>
</dbReference>
<dbReference type="InterPro" id="IPR038606">
    <property type="entry name" value="To_sf"/>
</dbReference>
<name>A0A835G7U5_SPOEX</name>
<feature type="signal peptide" evidence="1">
    <location>
        <begin position="1"/>
        <end position="27"/>
    </location>
</feature>
<feature type="chain" id="PRO_5032297497" description="Hemolymph juvenile hormone binding protein" evidence="1">
    <location>
        <begin position="28"/>
        <end position="237"/>
    </location>
</feature>
<evidence type="ECO:0000256" key="1">
    <source>
        <dbReference type="SAM" id="SignalP"/>
    </source>
</evidence>
<evidence type="ECO:0000313" key="3">
    <source>
        <dbReference type="Proteomes" id="UP000648187"/>
    </source>
</evidence>
<dbReference type="Proteomes" id="UP000648187">
    <property type="component" value="Unassembled WGS sequence"/>
</dbReference>
<dbReference type="Pfam" id="PF06585">
    <property type="entry name" value="JHBP"/>
    <property type="match status" value="1"/>
</dbReference>
<comment type="caution">
    <text evidence="2">The sequence shown here is derived from an EMBL/GenBank/DDBJ whole genome shotgun (WGS) entry which is preliminary data.</text>
</comment>
<evidence type="ECO:0008006" key="4">
    <source>
        <dbReference type="Google" id="ProtNLM"/>
    </source>
</evidence>
<dbReference type="Gene3D" id="3.15.10.30">
    <property type="entry name" value="Haemolymph juvenile hormone binding protein"/>
    <property type="match status" value="1"/>
</dbReference>
<gene>
    <name evidence="2" type="ORF">HW555_011033</name>
</gene>
<evidence type="ECO:0000313" key="2">
    <source>
        <dbReference type="EMBL" id="KAF9409659.1"/>
    </source>
</evidence>
<organism evidence="2 3">
    <name type="scientific">Spodoptera exigua</name>
    <name type="common">Beet armyworm</name>
    <name type="synonym">Noctua fulgens</name>
    <dbReference type="NCBI Taxonomy" id="7107"/>
    <lineage>
        <taxon>Eukaryota</taxon>
        <taxon>Metazoa</taxon>
        <taxon>Ecdysozoa</taxon>
        <taxon>Arthropoda</taxon>
        <taxon>Hexapoda</taxon>
        <taxon>Insecta</taxon>
        <taxon>Pterygota</taxon>
        <taxon>Neoptera</taxon>
        <taxon>Endopterygota</taxon>
        <taxon>Lepidoptera</taxon>
        <taxon>Glossata</taxon>
        <taxon>Ditrysia</taxon>
        <taxon>Noctuoidea</taxon>
        <taxon>Noctuidae</taxon>
        <taxon>Amphipyrinae</taxon>
        <taxon>Spodoptera</taxon>
    </lineage>
</organism>
<dbReference type="PANTHER" id="PTHR20993:SF0">
    <property type="entry name" value="GH07914P"/>
    <property type="match status" value="1"/>
</dbReference>
<reference evidence="2" key="1">
    <citation type="submission" date="2020-08" db="EMBL/GenBank/DDBJ databases">
        <title>Spodoptera exigua strain:BAW_Kor-Di-RS1 Genome sequencing and assembly.</title>
        <authorList>
            <person name="Kim J."/>
            <person name="Nam H.Y."/>
            <person name="Kwon M."/>
            <person name="Choi J.H."/>
            <person name="Cho S.R."/>
            <person name="Kim G.-H."/>
        </authorList>
    </citation>
    <scope>NUCLEOTIDE SEQUENCE</scope>
    <source>
        <strain evidence="2">BAW_Kor-Di-RS1</strain>
        <tissue evidence="2">Whole-body</tissue>
    </source>
</reference>
<keyword evidence="3" id="KW-1185">Reference proteome</keyword>
<proteinExistence type="predicted"/>
<accession>A0A835G7U5</accession>
<dbReference type="InterPro" id="IPR010562">
    <property type="entry name" value="Haemolymph_juvenile_hormone-bd"/>
</dbReference>
<dbReference type="AlphaFoldDB" id="A0A835G7U5"/>
<sequence length="237" mass="26692">MDDVNGCTYIKMRTVTLLALFLLGVNALPEIDTQLANERQSRLVTGQIIEGIEEISQAIRDMGLDPISIEKETLEYELPVPVIFNAAAEVEDFRSFGISDIVVERMDLSIIFSRVDFHIVLPHIHFFARKAKGEVTLFGEKLTAEGDGNLDIRNIDVVGRVNYRLRPISGVTLTNLDIDFKIGQIRSFIRLAIQGQNYSPQITNFINNQIPATLDEFSAEINELLEIVLLDMINENL</sequence>
<keyword evidence="1" id="KW-0732">Signal</keyword>